<accession>A0A9N8KHE7</accession>
<evidence type="ECO:0000259" key="2">
    <source>
        <dbReference type="Pfam" id="PF12756"/>
    </source>
</evidence>
<feature type="compositionally biased region" description="Polar residues" evidence="1">
    <location>
        <begin position="195"/>
        <end position="231"/>
    </location>
</feature>
<evidence type="ECO:0000313" key="4">
    <source>
        <dbReference type="Proteomes" id="UP000745764"/>
    </source>
</evidence>
<dbReference type="GO" id="GO:0030687">
    <property type="term" value="C:preribosome, large subunit precursor"/>
    <property type="evidence" value="ECO:0007669"/>
    <property type="project" value="TreeGrafter"/>
</dbReference>
<feature type="region of interest" description="Disordered" evidence="1">
    <location>
        <begin position="1"/>
        <end position="55"/>
    </location>
</feature>
<reference evidence="3" key="1">
    <citation type="submission" date="2020-06" db="EMBL/GenBank/DDBJ databases">
        <authorList>
            <person name="Onetto C."/>
        </authorList>
    </citation>
    <scope>NUCLEOTIDE SEQUENCE</scope>
</reference>
<proteinExistence type="predicted"/>
<dbReference type="PANTHER" id="PTHR13182:SF8">
    <property type="entry name" value="CYTOPLASMIC 60S SUBUNIT BIOGENESIS FACTOR ZNF622"/>
    <property type="match status" value="1"/>
</dbReference>
<name>A0A9N8KHE7_9PEZI</name>
<evidence type="ECO:0000256" key="1">
    <source>
        <dbReference type="SAM" id="MobiDB-lite"/>
    </source>
</evidence>
<protein>
    <recommendedName>
        <fullName evidence="2">ZN622/Rei1/Reh1 zinc finger C2H2-type domain-containing protein</fullName>
    </recommendedName>
</protein>
<organism evidence="3 4">
    <name type="scientific">Aureobasidium uvarum</name>
    <dbReference type="NCBI Taxonomy" id="2773716"/>
    <lineage>
        <taxon>Eukaryota</taxon>
        <taxon>Fungi</taxon>
        <taxon>Dikarya</taxon>
        <taxon>Ascomycota</taxon>
        <taxon>Pezizomycotina</taxon>
        <taxon>Dothideomycetes</taxon>
        <taxon>Dothideomycetidae</taxon>
        <taxon>Dothideales</taxon>
        <taxon>Saccotheciaceae</taxon>
        <taxon>Aureobasidium</taxon>
    </lineage>
</organism>
<dbReference type="EMBL" id="CAINUL010000005">
    <property type="protein sequence ID" value="CAD0109746.1"/>
    <property type="molecule type" value="Genomic_DNA"/>
</dbReference>
<dbReference type="GO" id="GO:0042273">
    <property type="term" value="P:ribosomal large subunit biogenesis"/>
    <property type="evidence" value="ECO:0007669"/>
    <property type="project" value="TreeGrafter"/>
</dbReference>
<comment type="caution">
    <text evidence="3">The sequence shown here is derived from an EMBL/GenBank/DDBJ whole genome shotgun (WGS) entry which is preliminary data.</text>
</comment>
<feature type="domain" description="ZN622/Rei1/Reh1 zinc finger C2H2-type" evidence="2">
    <location>
        <begin position="65"/>
        <end position="159"/>
    </location>
</feature>
<dbReference type="Pfam" id="PF12756">
    <property type="entry name" value="zf-C2H2_2"/>
    <property type="match status" value="1"/>
</dbReference>
<evidence type="ECO:0000313" key="3">
    <source>
        <dbReference type="EMBL" id="CAD0109746.1"/>
    </source>
</evidence>
<dbReference type="InterPro" id="IPR041661">
    <property type="entry name" value="ZN622/Rei1/Reh1_Znf-C2H2"/>
</dbReference>
<dbReference type="PANTHER" id="PTHR13182">
    <property type="entry name" value="ZINC FINGER PROTEIN 622"/>
    <property type="match status" value="1"/>
</dbReference>
<dbReference type="AlphaFoldDB" id="A0A9N8KHE7"/>
<feature type="compositionally biased region" description="Polar residues" evidence="1">
    <location>
        <begin position="1"/>
        <end position="17"/>
    </location>
</feature>
<sequence>MLAVSNTSGSPGVTTEASTHEPLAQPEAFQGAPTSEFGHQSSSDVDGDGEDASEASHDIEFDPTHCLFCIKTCESIASNLEHMAISHGMMIPSPHQLTVDPTTLLTYLNLVISVYHECLTCGTQRRNAQAIKQHMLGKKHCAFDISDVESEYREFWDLEGEGSGLEIDGDNITLPSGRVVTSRSVRTTQHHHRSSGSSATPLSLLNSSPTEASGLDTPSASGQSNHEQALTRQDVRALRVDKQLSTLSSSDRLALAHLPAPQQRAVLLAQHKQLQSARRQERAFEARLQRKNNQTLMKHFVSDVPGPKLG</sequence>
<feature type="region of interest" description="Disordered" evidence="1">
    <location>
        <begin position="181"/>
        <end position="234"/>
    </location>
</feature>
<dbReference type="InterPro" id="IPR040025">
    <property type="entry name" value="Znf622/Rei1/Reh1"/>
</dbReference>
<dbReference type="OrthoDB" id="19329at2759"/>
<dbReference type="Proteomes" id="UP000745764">
    <property type="component" value="Unassembled WGS sequence"/>
</dbReference>
<keyword evidence="4" id="KW-1185">Reference proteome</keyword>
<gene>
    <name evidence="3" type="ORF">AWRI4620_LOCUS4001</name>
</gene>